<dbReference type="Proteomes" id="UP000240493">
    <property type="component" value="Unassembled WGS sequence"/>
</dbReference>
<dbReference type="AlphaFoldDB" id="A0A2T3ZJ76"/>
<keyword evidence="3" id="KW-1185">Reference proteome</keyword>
<reference evidence="2 3" key="1">
    <citation type="submission" date="2016-07" db="EMBL/GenBank/DDBJ databases">
        <title>Multiple horizontal gene transfer events from other fungi enriched the ability of initially mycotrophic Trichoderma (Ascomycota) to feed on dead plant biomass.</title>
        <authorList>
            <consortium name="DOE Joint Genome Institute"/>
            <person name="Aerts A."/>
            <person name="Atanasova L."/>
            <person name="Chenthamara K."/>
            <person name="Zhang J."/>
            <person name="Grujic M."/>
            <person name="Henrissat B."/>
            <person name="Kuo A."/>
            <person name="Salamov A."/>
            <person name="Lipzen A."/>
            <person name="Labutti K."/>
            <person name="Barry K."/>
            <person name="Miao Y."/>
            <person name="Rahimi M.J."/>
            <person name="Shen Q."/>
            <person name="Grigoriev I.V."/>
            <person name="Kubicek C.P."/>
            <person name="Druzhinina I.S."/>
        </authorList>
    </citation>
    <scope>NUCLEOTIDE SEQUENCE [LARGE SCALE GENOMIC DNA]</scope>
    <source>
        <strain evidence="2 3">CBS 433.97</strain>
    </source>
</reference>
<evidence type="ECO:0000313" key="2">
    <source>
        <dbReference type="EMBL" id="PTB44846.1"/>
    </source>
</evidence>
<evidence type="ECO:0000256" key="1">
    <source>
        <dbReference type="SAM" id="MobiDB-lite"/>
    </source>
</evidence>
<organism evidence="2 3">
    <name type="scientific">Trichoderma asperellum (strain ATCC 204424 / CBS 433.97 / NBRC 101777)</name>
    <dbReference type="NCBI Taxonomy" id="1042311"/>
    <lineage>
        <taxon>Eukaryota</taxon>
        <taxon>Fungi</taxon>
        <taxon>Dikarya</taxon>
        <taxon>Ascomycota</taxon>
        <taxon>Pezizomycotina</taxon>
        <taxon>Sordariomycetes</taxon>
        <taxon>Hypocreomycetidae</taxon>
        <taxon>Hypocreales</taxon>
        <taxon>Hypocreaceae</taxon>
        <taxon>Trichoderma</taxon>
    </lineage>
</organism>
<dbReference type="EMBL" id="KZ679257">
    <property type="protein sequence ID" value="PTB44846.1"/>
    <property type="molecule type" value="Genomic_DNA"/>
</dbReference>
<accession>A0A2T3ZJ76</accession>
<proteinExistence type="predicted"/>
<name>A0A2T3ZJ76_TRIA4</name>
<evidence type="ECO:0000313" key="3">
    <source>
        <dbReference type="Proteomes" id="UP000240493"/>
    </source>
</evidence>
<sequence>MANRVHLRFQDGHTTNGSDYWLAYSVKDLDRTVEFIEVVPRERPDLGYSGVAGGGSPLLTAPWRPPGEPTDGSPGWKEAASAQAKTTAEPNIKFQNTVGVTQSHSTTAPWRPSSRTCVSRIDNDSRSKILDCFSRKLWAPPSSTLGFSLASGLCLGKILM</sequence>
<gene>
    <name evidence="2" type="ORF">M441DRAFT_450763</name>
</gene>
<feature type="region of interest" description="Disordered" evidence="1">
    <location>
        <begin position="57"/>
        <end position="80"/>
    </location>
</feature>
<protein>
    <submittedName>
        <fullName evidence="2">Uncharacterized protein</fullName>
    </submittedName>
</protein>